<evidence type="ECO:0000256" key="10">
    <source>
        <dbReference type="ARBA" id="ARBA00048567"/>
    </source>
</evidence>
<evidence type="ECO:0000256" key="8">
    <source>
        <dbReference type="ARBA" id="ARBA00022840"/>
    </source>
</evidence>
<dbReference type="GO" id="GO:0004765">
    <property type="term" value="F:shikimate kinase activity"/>
    <property type="evidence" value="ECO:0007669"/>
    <property type="project" value="UniProtKB-EC"/>
</dbReference>
<feature type="non-terminal residue" evidence="11">
    <location>
        <position position="110"/>
    </location>
</feature>
<evidence type="ECO:0000256" key="3">
    <source>
        <dbReference type="ARBA" id="ARBA00012154"/>
    </source>
</evidence>
<dbReference type="GO" id="GO:0005829">
    <property type="term" value="C:cytosol"/>
    <property type="evidence" value="ECO:0007669"/>
    <property type="project" value="TreeGrafter"/>
</dbReference>
<dbReference type="EC" id="2.7.1.71" evidence="3"/>
<dbReference type="PANTHER" id="PTHR21087">
    <property type="entry name" value="SHIKIMATE KINASE"/>
    <property type="match status" value="1"/>
</dbReference>
<evidence type="ECO:0000256" key="7">
    <source>
        <dbReference type="ARBA" id="ARBA00022777"/>
    </source>
</evidence>
<dbReference type="AlphaFoldDB" id="A0A381ZKW0"/>
<dbReference type="GO" id="GO:0005524">
    <property type="term" value="F:ATP binding"/>
    <property type="evidence" value="ECO:0007669"/>
    <property type="project" value="UniProtKB-KW"/>
</dbReference>
<dbReference type="GO" id="GO:0008652">
    <property type="term" value="P:amino acid biosynthetic process"/>
    <property type="evidence" value="ECO:0007669"/>
    <property type="project" value="UniProtKB-KW"/>
</dbReference>
<dbReference type="InterPro" id="IPR023000">
    <property type="entry name" value="Shikimate_kinase_CS"/>
</dbReference>
<dbReference type="PRINTS" id="PR01100">
    <property type="entry name" value="SHIKIMTKNASE"/>
</dbReference>
<comment type="pathway">
    <text evidence="1">Metabolic intermediate biosynthesis; chorismate biosynthesis; chorismate from D-erythrose 4-phosphate and phosphoenolpyruvate: step 5/7.</text>
</comment>
<comment type="catalytic activity">
    <reaction evidence="10">
        <text>shikimate + ATP = 3-phosphoshikimate + ADP + H(+)</text>
        <dbReference type="Rhea" id="RHEA:13121"/>
        <dbReference type="ChEBI" id="CHEBI:15378"/>
        <dbReference type="ChEBI" id="CHEBI:30616"/>
        <dbReference type="ChEBI" id="CHEBI:36208"/>
        <dbReference type="ChEBI" id="CHEBI:145989"/>
        <dbReference type="ChEBI" id="CHEBI:456216"/>
        <dbReference type="EC" id="2.7.1.71"/>
    </reaction>
</comment>
<name>A0A381ZKW0_9ZZZZ</name>
<dbReference type="PROSITE" id="PS01128">
    <property type="entry name" value="SHIKIMATE_KINASE"/>
    <property type="match status" value="1"/>
</dbReference>
<evidence type="ECO:0000256" key="9">
    <source>
        <dbReference type="ARBA" id="ARBA00023141"/>
    </source>
</evidence>
<keyword evidence="6" id="KW-0547">Nucleotide-binding</keyword>
<evidence type="ECO:0000256" key="4">
    <source>
        <dbReference type="ARBA" id="ARBA00022605"/>
    </source>
</evidence>
<dbReference type="GO" id="GO:0009073">
    <property type="term" value="P:aromatic amino acid family biosynthetic process"/>
    <property type="evidence" value="ECO:0007669"/>
    <property type="project" value="UniProtKB-KW"/>
</dbReference>
<dbReference type="GO" id="GO:0009423">
    <property type="term" value="P:chorismate biosynthetic process"/>
    <property type="evidence" value="ECO:0007669"/>
    <property type="project" value="UniProtKB-UniPathway"/>
</dbReference>
<keyword evidence="5" id="KW-0808">Transferase</keyword>
<dbReference type="Pfam" id="PF01202">
    <property type="entry name" value="SKI"/>
    <property type="match status" value="1"/>
</dbReference>
<evidence type="ECO:0000256" key="2">
    <source>
        <dbReference type="ARBA" id="ARBA00006997"/>
    </source>
</evidence>
<dbReference type="Gene3D" id="3.40.50.300">
    <property type="entry name" value="P-loop containing nucleotide triphosphate hydrolases"/>
    <property type="match status" value="1"/>
</dbReference>
<dbReference type="SUPFAM" id="SSF52540">
    <property type="entry name" value="P-loop containing nucleoside triphosphate hydrolases"/>
    <property type="match status" value="1"/>
</dbReference>
<dbReference type="CDD" id="cd00464">
    <property type="entry name" value="SK"/>
    <property type="match status" value="1"/>
</dbReference>
<evidence type="ECO:0000313" key="11">
    <source>
        <dbReference type="EMBL" id="SVA89611.1"/>
    </source>
</evidence>
<dbReference type="EMBL" id="UINC01021637">
    <property type="protein sequence ID" value="SVA89611.1"/>
    <property type="molecule type" value="Genomic_DNA"/>
</dbReference>
<reference evidence="11" key="1">
    <citation type="submission" date="2018-05" db="EMBL/GenBank/DDBJ databases">
        <authorList>
            <person name="Lanie J.A."/>
            <person name="Ng W.-L."/>
            <person name="Kazmierczak K.M."/>
            <person name="Andrzejewski T.M."/>
            <person name="Davidsen T.M."/>
            <person name="Wayne K.J."/>
            <person name="Tettelin H."/>
            <person name="Glass J.I."/>
            <person name="Rusch D."/>
            <person name="Podicherti R."/>
            <person name="Tsui H.-C.T."/>
            <person name="Winkler M.E."/>
        </authorList>
    </citation>
    <scope>NUCLEOTIDE SEQUENCE</scope>
</reference>
<dbReference type="UniPathway" id="UPA00053">
    <property type="reaction ID" value="UER00088"/>
</dbReference>
<comment type="similarity">
    <text evidence="2">Belongs to the shikimate kinase family.</text>
</comment>
<keyword evidence="4" id="KW-0028">Amino-acid biosynthesis</keyword>
<dbReference type="InterPro" id="IPR000623">
    <property type="entry name" value="Shikimate_kinase/TSH1"/>
</dbReference>
<proteinExistence type="inferred from homology"/>
<dbReference type="InterPro" id="IPR031322">
    <property type="entry name" value="Shikimate/glucono_kinase"/>
</dbReference>
<keyword evidence="8" id="KW-0067">ATP-binding</keyword>
<sequence>MLSLRKNIVLIGIMGVGKTTLGKIVAKERNLKFIDIDENIERKNLMTITEIFEKKGEDFFRNEEKEEVLKSLKKEECIIALGGGAFINKIVRDDILKNSISIWLDLNIKT</sequence>
<dbReference type="PANTHER" id="PTHR21087:SF16">
    <property type="entry name" value="SHIKIMATE KINASE 1, CHLOROPLASTIC"/>
    <property type="match status" value="1"/>
</dbReference>
<evidence type="ECO:0000256" key="5">
    <source>
        <dbReference type="ARBA" id="ARBA00022679"/>
    </source>
</evidence>
<organism evidence="11">
    <name type="scientific">marine metagenome</name>
    <dbReference type="NCBI Taxonomy" id="408172"/>
    <lineage>
        <taxon>unclassified sequences</taxon>
        <taxon>metagenomes</taxon>
        <taxon>ecological metagenomes</taxon>
    </lineage>
</organism>
<keyword evidence="7" id="KW-0418">Kinase</keyword>
<evidence type="ECO:0000256" key="6">
    <source>
        <dbReference type="ARBA" id="ARBA00022741"/>
    </source>
</evidence>
<protein>
    <recommendedName>
        <fullName evidence="3">shikimate kinase</fullName>
        <ecNumber evidence="3">2.7.1.71</ecNumber>
    </recommendedName>
</protein>
<accession>A0A381ZKW0</accession>
<keyword evidence="9" id="KW-0057">Aromatic amino acid biosynthesis</keyword>
<evidence type="ECO:0000256" key="1">
    <source>
        <dbReference type="ARBA" id="ARBA00004842"/>
    </source>
</evidence>
<gene>
    <name evidence="11" type="ORF">METZ01_LOCUS142465</name>
</gene>
<dbReference type="InterPro" id="IPR027417">
    <property type="entry name" value="P-loop_NTPase"/>
</dbReference>